<reference evidence="4" key="1">
    <citation type="submission" date="2020-11" db="EMBL/GenBank/DDBJ databases">
        <authorList>
            <person name="Tran Van P."/>
        </authorList>
    </citation>
    <scope>NUCLEOTIDE SEQUENCE</scope>
</reference>
<dbReference type="SMART" id="SM00315">
    <property type="entry name" value="RGS"/>
    <property type="match status" value="1"/>
</dbReference>
<feature type="compositionally biased region" description="Low complexity" evidence="2">
    <location>
        <begin position="250"/>
        <end position="261"/>
    </location>
</feature>
<dbReference type="AlphaFoldDB" id="A0A7R9ISS6"/>
<keyword evidence="1" id="KW-0343">GTPase activation</keyword>
<dbReference type="PANTHER" id="PTHR45945">
    <property type="entry name" value="REGULATOR OF G-PROTEIN SIGNALING LOCO"/>
    <property type="match status" value="1"/>
</dbReference>
<proteinExistence type="predicted"/>
<dbReference type="InterPro" id="IPR024066">
    <property type="entry name" value="RGS_subdom1/3"/>
</dbReference>
<protein>
    <recommendedName>
        <fullName evidence="3">RGS domain-containing protein</fullName>
    </recommendedName>
</protein>
<dbReference type="GO" id="GO:0005096">
    <property type="term" value="F:GTPase activator activity"/>
    <property type="evidence" value="ECO:0007669"/>
    <property type="project" value="UniProtKB-KW"/>
</dbReference>
<dbReference type="SUPFAM" id="SSF48097">
    <property type="entry name" value="Regulator of G-protein signaling, RGS"/>
    <property type="match status" value="2"/>
</dbReference>
<dbReference type="GO" id="GO:0008277">
    <property type="term" value="P:regulation of G protein-coupled receptor signaling pathway"/>
    <property type="evidence" value="ECO:0007669"/>
    <property type="project" value="TreeGrafter"/>
</dbReference>
<dbReference type="PANTHER" id="PTHR45945:SF3">
    <property type="entry name" value="REGULATOR OF G-PROTEIN SIGNALING LOCO"/>
    <property type="match status" value="1"/>
</dbReference>
<dbReference type="GO" id="GO:0005737">
    <property type="term" value="C:cytoplasm"/>
    <property type="evidence" value="ECO:0007669"/>
    <property type="project" value="TreeGrafter"/>
</dbReference>
<gene>
    <name evidence="4" type="ORF">TTEB3V08_LOCUS11861</name>
</gene>
<dbReference type="Gene3D" id="1.10.167.10">
    <property type="entry name" value="Regulator of G-protein Signalling 4, domain 2"/>
    <property type="match status" value="1"/>
</dbReference>
<dbReference type="InterPro" id="IPR044926">
    <property type="entry name" value="RGS_subdomain_2"/>
</dbReference>
<feature type="region of interest" description="Disordered" evidence="2">
    <location>
        <begin position="247"/>
        <end position="270"/>
    </location>
</feature>
<accession>A0A7R9ISS6</accession>
<dbReference type="FunFam" id="1.10.167.10:FF:000001">
    <property type="entry name" value="Putative regulator of g-protein signaling 12"/>
    <property type="match status" value="1"/>
</dbReference>
<dbReference type="InterPro" id="IPR016137">
    <property type="entry name" value="RGS"/>
</dbReference>
<dbReference type="InterPro" id="IPR036305">
    <property type="entry name" value="RGS_sf"/>
</dbReference>
<feature type="domain" description="RGS" evidence="3">
    <location>
        <begin position="128"/>
        <end position="228"/>
    </location>
</feature>
<evidence type="ECO:0000259" key="3">
    <source>
        <dbReference type="PROSITE" id="PS50132"/>
    </source>
</evidence>
<dbReference type="GO" id="GO:0005886">
    <property type="term" value="C:plasma membrane"/>
    <property type="evidence" value="ECO:0007669"/>
    <property type="project" value="TreeGrafter"/>
</dbReference>
<name>A0A7R9ISS6_9NEOP</name>
<evidence type="ECO:0000256" key="2">
    <source>
        <dbReference type="SAM" id="MobiDB-lite"/>
    </source>
</evidence>
<dbReference type="InterPro" id="IPR046995">
    <property type="entry name" value="RGS10/12/14-like"/>
</dbReference>
<evidence type="ECO:0000256" key="1">
    <source>
        <dbReference type="ARBA" id="ARBA00022468"/>
    </source>
</evidence>
<sequence length="270" mass="30881">MLSVVATSQHPNQDSRLVRQESELGVTSWSTSLEKLLEDPLGLHTFAVFVCRESCLHLVNALNEDDPYWLVVFSEVWFAKLELVHHMIGTDEAKFNKTGSVNHHNCVYWHTENSHLDIEVNKQSCCGEFLKKEFSHENIYFWVACERYRGLQGSLERKSAAREIFNRHLCLGALEPVNVDSHARQVTQEGLEDASQQLFLQAQKQIFNLMKFDSYPRFIKSALYKECMVRQLSGESVQYPGGNQELHIETSTAPSTPTSHSKVCPPTHTR</sequence>
<dbReference type="GO" id="GO:0005634">
    <property type="term" value="C:nucleus"/>
    <property type="evidence" value="ECO:0007669"/>
    <property type="project" value="TreeGrafter"/>
</dbReference>
<dbReference type="PROSITE" id="PS50132">
    <property type="entry name" value="RGS"/>
    <property type="match status" value="1"/>
</dbReference>
<dbReference type="Pfam" id="PF00615">
    <property type="entry name" value="RGS"/>
    <property type="match status" value="1"/>
</dbReference>
<dbReference type="EMBL" id="OE010149">
    <property type="protein sequence ID" value="CAD7463982.1"/>
    <property type="molecule type" value="Genomic_DNA"/>
</dbReference>
<dbReference type="Gene3D" id="1.10.196.10">
    <property type="match status" value="2"/>
</dbReference>
<organism evidence="4">
    <name type="scientific">Timema tahoe</name>
    <dbReference type="NCBI Taxonomy" id="61484"/>
    <lineage>
        <taxon>Eukaryota</taxon>
        <taxon>Metazoa</taxon>
        <taxon>Ecdysozoa</taxon>
        <taxon>Arthropoda</taxon>
        <taxon>Hexapoda</taxon>
        <taxon>Insecta</taxon>
        <taxon>Pterygota</taxon>
        <taxon>Neoptera</taxon>
        <taxon>Polyneoptera</taxon>
        <taxon>Phasmatodea</taxon>
        <taxon>Timematodea</taxon>
        <taxon>Timematoidea</taxon>
        <taxon>Timematidae</taxon>
        <taxon>Timema</taxon>
    </lineage>
</organism>
<evidence type="ECO:0000313" key="4">
    <source>
        <dbReference type="EMBL" id="CAD7463982.1"/>
    </source>
</evidence>